<dbReference type="Gene3D" id="1.20.1250.20">
    <property type="entry name" value="MFS general substrate transporter like domains"/>
    <property type="match status" value="1"/>
</dbReference>
<dbReference type="InterPro" id="IPR005829">
    <property type="entry name" value="Sugar_transporter_CS"/>
</dbReference>
<evidence type="ECO:0000256" key="1">
    <source>
        <dbReference type="ARBA" id="ARBA00004141"/>
    </source>
</evidence>
<evidence type="ECO:0000256" key="5">
    <source>
        <dbReference type="SAM" id="Phobius"/>
    </source>
</evidence>
<keyword evidence="4 5" id="KW-0472">Membrane</keyword>
<dbReference type="SUPFAM" id="SSF103473">
    <property type="entry name" value="MFS general substrate transporter"/>
    <property type="match status" value="1"/>
</dbReference>
<organism evidence="7 8">
    <name type="scientific">Sphingomonas oligophenolica</name>
    <dbReference type="NCBI Taxonomy" id="301154"/>
    <lineage>
        <taxon>Bacteria</taxon>
        <taxon>Pseudomonadati</taxon>
        <taxon>Pseudomonadota</taxon>
        <taxon>Alphaproteobacteria</taxon>
        <taxon>Sphingomonadales</taxon>
        <taxon>Sphingomonadaceae</taxon>
        <taxon>Sphingomonas</taxon>
    </lineage>
</organism>
<dbReference type="PANTHER" id="PTHR42718">
    <property type="entry name" value="MAJOR FACILITATOR SUPERFAMILY MULTIDRUG TRANSPORTER MFSC"/>
    <property type="match status" value="1"/>
</dbReference>
<dbReference type="InterPro" id="IPR020846">
    <property type="entry name" value="MFS_dom"/>
</dbReference>
<dbReference type="RefSeq" id="WP_343888154.1">
    <property type="nucleotide sequence ID" value="NZ_BAAAEH010000007.1"/>
</dbReference>
<feature type="transmembrane region" description="Helical" evidence="5">
    <location>
        <begin position="65"/>
        <end position="85"/>
    </location>
</feature>
<keyword evidence="2 5" id="KW-0812">Transmembrane</keyword>
<dbReference type="InterPro" id="IPR036259">
    <property type="entry name" value="MFS_trans_sf"/>
</dbReference>
<comment type="caution">
    <text evidence="7">The sequence shown here is derived from an EMBL/GenBank/DDBJ whole genome shotgun (WGS) entry which is preliminary data.</text>
</comment>
<evidence type="ECO:0000256" key="4">
    <source>
        <dbReference type="ARBA" id="ARBA00023136"/>
    </source>
</evidence>
<evidence type="ECO:0000256" key="3">
    <source>
        <dbReference type="ARBA" id="ARBA00022989"/>
    </source>
</evidence>
<feature type="transmembrane region" description="Helical" evidence="5">
    <location>
        <begin position="243"/>
        <end position="261"/>
    </location>
</feature>
<accession>A0ABU9Y8J5</accession>
<dbReference type="CDD" id="cd17321">
    <property type="entry name" value="MFS_MMR_MDR_like"/>
    <property type="match status" value="1"/>
</dbReference>
<name>A0ABU9Y8J5_9SPHN</name>
<comment type="subcellular location">
    <subcellularLocation>
        <location evidence="1">Membrane</location>
        <topology evidence="1">Multi-pass membrane protein</topology>
    </subcellularLocation>
</comment>
<feature type="transmembrane region" description="Helical" evidence="5">
    <location>
        <begin position="94"/>
        <end position="112"/>
    </location>
</feature>
<feature type="transmembrane region" description="Helical" evidence="5">
    <location>
        <begin position="213"/>
        <end position="231"/>
    </location>
</feature>
<dbReference type="Pfam" id="PF07690">
    <property type="entry name" value="MFS_1"/>
    <property type="match status" value="1"/>
</dbReference>
<proteinExistence type="predicted"/>
<evidence type="ECO:0000313" key="7">
    <source>
        <dbReference type="EMBL" id="MEN2792126.1"/>
    </source>
</evidence>
<evidence type="ECO:0000259" key="6">
    <source>
        <dbReference type="PROSITE" id="PS50850"/>
    </source>
</evidence>
<feature type="transmembrane region" description="Helical" evidence="5">
    <location>
        <begin position="442"/>
        <end position="464"/>
    </location>
</feature>
<keyword evidence="3 5" id="KW-1133">Transmembrane helix</keyword>
<evidence type="ECO:0000313" key="8">
    <source>
        <dbReference type="Proteomes" id="UP001419910"/>
    </source>
</evidence>
<sequence>MTAPGTAPCDRLAAIERKGGDTGSTGALIATVLGSSIAMIDGSVVNVALPAMGRALGADGTGVQWIVNGYMLPLSALVLIGGALADRVGRKRTFLAGLVIFAAASLACMVSPTLGFVIAARIVQGIGAALLVPASLAILGADFDGAARAKAIGTWAAAGAAAGAVGPILGGWLVDHVGWRSIFALVVPIALAAFAMGRRYVPGGHDEDAKLPDWYGAALATAGLGLLVWGLTMLTSGDRGTGAAMIGAGTIALAAFVGLEAKLGDRAMVPLALFGTRIFTGVTLLTFLLYAALAGALLLLPYLLIARGWHAASAGAAVLPLPLIMGLGSRGVGALAAKIGARPLLALGPMVTGAGFALFALMPEGAIHYARDVLPGMLLVGLGMTAAVAPLTTTVMAAVDQRHAGAASGVNNATARIGGMIAVALIGLVLTDNGRGVSLAAFHAAAIAAAVMAVGAGLCGWLLVRAKDAGSRS</sequence>
<dbReference type="EMBL" id="JBDIME010000024">
    <property type="protein sequence ID" value="MEN2792126.1"/>
    <property type="molecule type" value="Genomic_DNA"/>
</dbReference>
<dbReference type="Proteomes" id="UP001419910">
    <property type="component" value="Unassembled WGS sequence"/>
</dbReference>
<feature type="domain" description="Major facilitator superfamily (MFS) profile" evidence="6">
    <location>
        <begin position="27"/>
        <end position="467"/>
    </location>
</feature>
<feature type="transmembrane region" description="Helical" evidence="5">
    <location>
        <begin position="311"/>
        <end position="332"/>
    </location>
</feature>
<protein>
    <submittedName>
        <fullName evidence="7">MFS transporter</fullName>
    </submittedName>
</protein>
<gene>
    <name evidence="7" type="ORF">ABC974_21025</name>
</gene>
<dbReference type="PROSITE" id="PS00216">
    <property type="entry name" value="SUGAR_TRANSPORT_1"/>
    <property type="match status" value="1"/>
</dbReference>
<feature type="transmembrane region" description="Helical" evidence="5">
    <location>
        <begin position="27"/>
        <end position="45"/>
    </location>
</feature>
<feature type="transmembrane region" description="Helical" evidence="5">
    <location>
        <begin position="118"/>
        <end position="140"/>
    </location>
</feature>
<reference evidence="7 8" key="1">
    <citation type="submission" date="2024-05" db="EMBL/GenBank/DDBJ databases">
        <authorList>
            <person name="Liu Q."/>
            <person name="Xin Y.-H."/>
        </authorList>
    </citation>
    <scope>NUCLEOTIDE SEQUENCE [LARGE SCALE GENOMIC DNA]</scope>
    <source>
        <strain evidence="7 8">CGMCC 1.10181</strain>
    </source>
</reference>
<keyword evidence="8" id="KW-1185">Reference proteome</keyword>
<feature type="transmembrane region" description="Helical" evidence="5">
    <location>
        <begin position="282"/>
        <end position="305"/>
    </location>
</feature>
<dbReference type="InterPro" id="IPR011701">
    <property type="entry name" value="MFS"/>
</dbReference>
<feature type="transmembrane region" description="Helical" evidence="5">
    <location>
        <begin position="374"/>
        <end position="398"/>
    </location>
</feature>
<evidence type="ECO:0000256" key="2">
    <source>
        <dbReference type="ARBA" id="ARBA00022692"/>
    </source>
</evidence>
<feature type="transmembrane region" description="Helical" evidence="5">
    <location>
        <begin position="179"/>
        <end position="201"/>
    </location>
</feature>
<dbReference type="PANTHER" id="PTHR42718:SF42">
    <property type="entry name" value="EXPORT PROTEIN"/>
    <property type="match status" value="1"/>
</dbReference>
<feature type="transmembrane region" description="Helical" evidence="5">
    <location>
        <begin position="344"/>
        <end position="362"/>
    </location>
</feature>
<dbReference type="Gene3D" id="1.20.1720.10">
    <property type="entry name" value="Multidrug resistance protein D"/>
    <property type="match status" value="1"/>
</dbReference>
<feature type="transmembrane region" description="Helical" evidence="5">
    <location>
        <begin position="410"/>
        <end position="430"/>
    </location>
</feature>
<feature type="transmembrane region" description="Helical" evidence="5">
    <location>
        <begin position="152"/>
        <end position="173"/>
    </location>
</feature>
<dbReference type="PROSITE" id="PS50850">
    <property type="entry name" value="MFS"/>
    <property type="match status" value="1"/>
</dbReference>